<comment type="caution">
    <text evidence="2">The sequence shown here is derived from an EMBL/GenBank/DDBJ whole genome shotgun (WGS) entry which is preliminary data.</text>
</comment>
<dbReference type="Proteomes" id="UP000308167">
    <property type="component" value="Unassembled WGS sequence"/>
</dbReference>
<dbReference type="GeneID" id="86155059"/>
<organism evidence="2 3">
    <name type="scientific">Actinobacillus porcinus</name>
    <dbReference type="NCBI Taxonomy" id="51048"/>
    <lineage>
        <taxon>Bacteria</taxon>
        <taxon>Pseudomonadati</taxon>
        <taxon>Pseudomonadota</taxon>
        <taxon>Gammaproteobacteria</taxon>
        <taxon>Pasteurellales</taxon>
        <taxon>Pasteurellaceae</taxon>
        <taxon>Actinobacillus</taxon>
    </lineage>
</organism>
<evidence type="ECO:0000313" key="2">
    <source>
        <dbReference type="EMBL" id="VTU06905.1"/>
    </source>
</evidence>
<keyword evidence="1" id="KW-0732">Signal</keyword>
<dbReference type="Pfam" id="PF06226">
    <property type="entry name" value="DUF1007"/>
    <property type="match status" value="1"/>
</dbReference>
<dbReference type="InterPro" id="IPR010412">
    <property type="entry name" value="DUF1007"/>
</dbReference>
<gene>
    <name evidence="2" type="ORF">SAMEA1410922_00656</name>
</gene>
<sequence length="207" mass="24237">MKKLLFILLSFWIVQAIAHPHAFIDLKTKLLVENEQLVGFSTQWTLDEASSAELLYELKFLTEENKHKLTEEMFKNIIAEHYFSYLYDKPDNKIKFKNVPVNYGLKASGTHLQYYFDVLLAKPVELKKNELTLATYDKTYFVAMLYPLKDKSAVDFSQLPEHCRGELVEPRVDAQLQQYAFSLEQNQRDEDDTLGQQFAQQLQIVCR</sequence>
<feature type="chain" id="PRO_5045229176" evidence="1">
    <location>
        <begin position="19"/>
        <end position="207"/>
    </location>
</feature>
<dbReference type="EMBL" id="CABFKI010000003">
    <property type="protein sequence ID" value="VTU06905.1"/>
    <property type="molecule type" value="Genomic_DNA"/>
</dbReference>
<keyword evidence="3" id="KW-1185">Reference proteome</keyword>
<dbReference type="RefSeq" id="WP_135709497.1">
    <property type="nucleotide sequence ID" value="NZ_CABFKI010000003.1"/>
</dbReference>
<protein>
    <submittedName>
        <fullName evidence="2">ABC transporter substrate-binding protein</fullName>
    </submittedName>
</protein>
<name>A0ABY6TIF2_9PAST</name>
<dbReference type="PIRSF" id="PIRSF008159">
    <property type="entry name" value="UCP008159_ABC"/>
    <property type="match status" value="1"/>
</dbReference>
<dbReference type="InterPro" id="IPR016537">
    <property type="entry name" value="UCP008159_ABC"/>
</dbReference>
<accession>A0ABY6TIF2</accession>
<evidence type="ECO:0000313" key="3">
    <source>
        <dbReference type="Proteomes" id="UP000308167"/>
    </source>
</evidence>
<proteinExistence type="predicted"/>
<reference evidence="2 3" key="1">
    <citation type="submission" date="2019-05" db="EMBL/GenBank/DDBJ databases">
        <authorList>
            <consortium name="Pathogen Informatics"/>
        </authorList>
    </citation>
    <scope>NUCLEOTIDE SEQUENCE [LARGE SCALE GENOMIC DNA]</scope>
    <source>
        <strain evidence="2 3">NM319</strain>
    </source>
</reference>
<evidence type="ECO:0000256" key="1">
    <source>
        <dbReference type="SAM" id="SignalP"/>
    </source>
</evidence>
<feature type="signal peptide" evidence="1">
    <location>
        <begin position="1"/>
        <end position="18"/>
    </location>
</feature>